<comment type="caution">
    <text evidence="2">The sequence shown here is derived from an EMBL/GenBank/DDBJ whole genome shotgun (WGS) entry which is preliminary data.</text>
</comment>
<dbReference type="GeneID" id="85326295"/>
<sequence length="71" mass="8015">MSQLGKIDTMQRALNIVNEHVHFSPEATQGWKSNSELPQAREILATENDTKDLPENPVHTPWASKEAYLEA</sequence>
<evidence type="ECO:0000313" key="3">
    <source>
        <dbReference type="Proteomes" id="UP001172101"/>
    </source>
</evidence>
<evidence type="ECO:0000313" key="2">
    <source>
        <dbReference type="EMBL" id="KAK0703309.1"/>
    </source>
</evidence>
<name>A0AA40DH49_9PEZI</name>
<organism evidence="2 3">
    <name type="scientific">Lasiosphaeria miniovina</name>
    <dbReference type="NCBI Taxonomy" id="1954250"/>
    <lineage>
        <taxon>Eukaryota</taxon>
        <taxon>Fungi</taxon>
        <taxon>Dikarya</taxon>
        <taxon>Ascomycota</taxon>
        <taxon>Pezizomycotina</taxon>
        <taxon>Sordariomycetes</taxon>
        <taxon>Sordariomycetidae</taxon>
        <taxon>Sordariales</taxon>
        <taxon>Lasiosphaeriaceae</taxon>
        <taxon>Lasiosphaeria</taxon>
    </lineage>
</organism>
<gene>
    <name evidence="2" type="ORF">B0T26DRAFT_730819</name>
</gene>
<evidence type="ECO:0000256" key="1">
    <source>
        <dbReference type="SAM" id="MobiDB-lite"/>
    </source>
</evidence>
<reference evidence="2" key="1">
    <citation type="submission" date="2023-06" db="EMBL/GenBank/DDBJ databases">
        <title>Genome-scale phylogeny and comparative genomics of the fungal order Sordariales.</title>
        <authorList>
            <consortium name="Lawrence Berkeley National Laboratory"/>
            <person name="Hensen N."/>
            <person name="Bonometti L."/>
            <person name="Westerberg I."/>
            <person name="Brannstrom I.O."/>
            <person name="Guillou S."/>
            <person name="Cros-Aarteil S."/>
            <person name="Calhoun S."/>
            <person name="Haridas S."/>
            <person name="Kuo A."/>
            <person name="Mondo S."/>
            <person name="Pangilinan J."/>
            <person name="Riley R."/>
            <person name="LaButti K."/>
            <person name="Andreopoulos B."/>
            <person name="Lipzen A."/>
            <person name="Chen C."/>
            <person name="Yanf M."/>
            <person name="Daum C."/>
            <person name="Ng V."/>
            <person name="Clum A."/>
            <person name="Steindorff A."/>
            <person name="Ohm R."/>
            <person name="Martin F."/>
            <person name="Silar P."/>
            <person name="Natvig D."/>
            <person name="Lalanne C."/>
            <person name="Gautier V."/>
            <person name="Ament-velasquez S.L."/>
            <person name="Kruys A."/>
            <person name="Hutchinson M.I."/>
            <person name="Powell A.J."/>
            <person name="Barry K."/>
            <person name="Miller A.N."/>
            <person name="Grigoriev I.V."/>
            <person name="Debuchy R."/>
            <person name="Gladieux P."/>
            <person name="Thoren M.H."/>
            <person name="Johannesson H."/>
        </authorList>
    </citation>
    <scope>NUCLEOTIDE SEQUENCE</scope>
    <source>
        <strain evidence="2">SMH2392-1A</strain>
    </source>
</reference>
<dbReference type="Proteomes" id="UP001172101">
    <property type="component" value="Unassembled WGS sequence"/>
</dbReference>
<accession>A0AA40DH49</accession>
<protein>
    <submittedName>
        <fullName evidence="2">Uncharacterized protein</fullName>
    </submittedName>
</protein>
<feature type="region of interest" description="Disordered" evidence="1">
    <location>
        <begin position="46"/>
        <end position="71"/>
    </location>
</feature>
<keyword evidence="3" id="KW-1185">Reference proteome</keyword>
<dbReference type="EMBL" id="JAUIRO010000008">
    <property type="protein sequence ID" value="KAK0703309.1"/>
    <property type="molecule type" value="Genomic_DNA"/>
</dbReference>
<proteinExistence type="predicted"/>
<dbReference type="RefSeq" id="XP_060290168.1">
    <property type="nucleotide sequence ID" value="XM_060443025.1"/>
</dbReference>
<dbReference type="AlphaFoldDB" id="A0AA40DH49"/>